<dbReference type="GO" id="GO:0000155">
    <property type="term" value="F:phosphorelay sensor kinase activity"/>
    <property type="evidence" value="ECO:0007669"/>
    <property type="project" value="InterPro"/>
</dbReference>
<evidence type="ECO:0000256" key="1">
    <source>
        <dbReference type="SAM" id="MobiDB-lite"/>
    </source>
</evidence>
<dbReference type="EMBL" id="CAJSLV010000114">
    <property type="protein sequence ID" value="CAG6399102.1"/>
    <property type="molecule type" value="Genomic_DNA"/>
</dbReference>
<dbReference type="GO" id="GO:0046983">
    <property type="term" value="F:protein dimerization activity"/>
    <property type="evidence" value="ECO:0007669"/>
    <property type="project" value="InterPro"/>
</dbReference>
<reference evidence="3" key="1">
    <citation type="submission" date="2021-05" db="EMBL/GenBank/DDBJ databases">
        <authorList>
            <person name="Arsene-Ploetze F."/>
        </authorList>
    </citation>
    <scope>NUCLEOTIDE SEQUENCE</scope>
    <source>
        <strain evidence="3">DSM 42138</strain>
    </source>
</reference>
<protein>
    <recommendedName>
        <fullName evidence="2">Signal transduction histidine kinase subgroup 3 dimerisation and phosphoacceptor domain-containing protein</fullName>
    </recommendedName>
</protein>
<proteinExistence type="predicted"/>
<feature type="domain" description="Signal transduction histidine kinase subgroup 3 dimerisation and phosphoacceptor" evidence="2">
    <location>
        <begin position="36"/>
        <end position="74"/>
    </location>
</feature>
<dbReference type="Pfam" id="PF07730">
    <property type="entry name" value="HisKA_3"/>
    <property type="match status" value="1"/>
</dbReference>
<name>A0A9W4GVZ3_9ACTN</name>
<feature type="compositionally biased region" description="Polar residues" evidence="1">
    <location>
        <begin position="1"/>
        <end position="12"/>
    </location>
</feature>
<evidence type="ECO:0000259" key="2">
    <source>
        <dbReference type="Pfam" id="PF07730"/>
    </source>
</evidence>
<dbReference type="Gene3D" id="1.20.5.1930">
    <property type="match status" value="1"/>
</dbReference>
<evidence type="ECO:0000313" key="3">
    <source>
        <dbReference type="EMBL" id="CAG6399102.1"/>
    </source>
</evidence>
<dbReference type="AlphaFoldDB" id="A0A9W4GVZ3"/>
<organism evidence="3 4">
    <name type="scientific">Actinacidiphila cocklensis</name>
    <dbReference type="NCBI Taxonomy" id="887465"/>
    <lineage>
        <taxon>Bacteria</taxon>
        <taxon>Bacillati</taxon>
        <taxon>Actinomycetota</taxon>
        <taxon>Actinomycetes</taxon>
        <taxon>Kitasatosporales</taxon>
        <taxon>Streptomycetaceae</taxon>
        <taxon>Actinacidiphila</taxon>
    </lineage>
</organism>
<comment type="caution">
    <text evidence="3">The sequence shown here is derived from an EMBL/GenBank/DDBJ whole genome shotgun (WGS) entry which is preliminary data.</text>
</comment>
<feature type="compositionally biased region" description="Basic and acidic residues" evidence="1">
    <location>
        <begin position="20"/>
        <end position="29"/>
    </location>
</feature>
<gene>
    <name evidence="3" type="ORF">SCOCK_80257</name>
</gene>
<feature type="region of interest" description="Disordered" evidence="1">
    <location>
        <begin position="1"/>
        <end position="29"/>
    </location>
</feature>
<dbReference type="GO" id="GO:0016020">
    <property type="term" value="C:membrane"/>
    <property type="evidence" value="ECO:0007669"/>
    <property type="project" value="InterPro"/>
</dbReference>
<dbReference type="Proteomes" id="UP001152519">
    <property type="component" value="Unassembled WGS sequence"/>
</dbReference>
<keyword evidence="4" id="KW-1185">Reference proteome</keyword>
<sequence>MGTPSHRTTSRTGLPCRRLPPRDRADRRGRGALLEERDRIARDLHDLAIERLFATGMTLQSAVRFVDHPQAGERLRWQVPLVPDGA</sequence>
<evidence type="ECO:0000313" key="4">
    <source>
        <dbReference type="Proteomes" id="UP001152519"/>
    </source>
</evidence>
<dbReference type="InterPro" id="IPR011712">
    <property type="entry name" value="Sig_transdc_His_kin_sub3_dim/P"/>
</dbReference>
<accession>A0A9W4GVZ3</accession>